<accession>A0A1H4GSI1</accession>
<reference evidence="3" key="1">
    <citation type="submission" date="2016-10" db="EMBL/GenBank/DDBJ databases">
        <authorList>
            <person name="Varghese N."/>
            <person name="Submissions S."/>
        </authorList>
    </citation>
    <scope>NUCLEOTIDE SEQUENCE [LARGE SCALE GENOMIC DNA]</scope>
    <source>
        <strain evidence="3">DSM 23920</strain>
    </source>
</reference>
<name>A0A1H4GSI1_9BACT</name>
<dbReference type="STRING" id="408074.SAMN05660909_05683"/>
<keyword evidence="3" id="KW-1185">Reference proteome</keyword>
<feature type="region of interest" description="Disordered" evidence="1">
    <location>
        <begin position="285"/>
        <end position="304"/>
    </location>
</feature>
<dbReference type="NCBIfam" id="TIGR03696">
    <property type="entry name" value="Rhs_assc_core"/>
    <property type="match status" value="1"/>
</dbReference>
<evidence type="ECO:0000313" key="3">
    <source>
        <dbReference type="Proteomes" id="UP000199656"/>
    </source>
</evidence>
<evidence type="ECO:0000313" key="2">
    <source>
        <dbReference type="EMBL" id="SEB12596.1"/>
    </source>
</evidence>
<dbReference type="AlphaFoldDB" id="A0A1H4GSI1"/>
<evidence type="ECO:0000256" key="1">
    <source>
        <dbReference type="SAM" id="MobiDB-lite"/>
    </source>
</evidence>
<gene>
    <name evidence="2" type="ORF">SAMN05660909_05683</name>
</gene>
<dbReference type="Gene3D" id="2.180.10.10">
    <property type="entry name" value="RHS repeat-associated core"/>
    <property type="match status" value="1"/>
</dbReference>
<proteinExistence type="predicted"/>
<dbReference type="EMBL" id="FNRL01000060">
    <property type="protein sequence ID" value="SEB12596.1"/>
    <property type="molecule type" value="Genomic_DNA"/>
</dbReference>
<organism evidence="2 3">
    <name type="scientific">Chitinophaga terrae</name>
    <name type="common">ex Kim and Jung 2007</name>
    <dbReference type="NCBI Taxonomy" id="408074"/>
    <lineage>
        <taxon>Bacteria</taxon>
        <taxon>Pseudomonadati</taxon>
        <taxon>Bacteroidota</taxon>
        <taxon>Chitinophagia</taxon>
        <taxon>Chitinophagales</taxon>
        <taxon>Chitinophagaceae</taxon>
        <taxon>Chitinophaga</taxon>
    </lineage>
</organism>
<dbReference type="Proteomes" id="UP000199656">
    <property type="component" value="Unassembled WGS sequence"/>
</dbReference>
<dbReference type="OrthoDB" id="680858at2"/>
<sequence length="304" mass="32701">MKGEGNQQDYGFRIYDPRVAKFLSVDPLTKSYPELTPYQFASNRPIDAIDLDGAEASYKDPITGQMTMPSDAIRHPIPPGAFMPSIGAAEGGKKRNWALEMATPFAAAGLLIFDASTGFKITTTIGKVLVVTTAADLYASMHIAGNASDPQVKKENEERAKQDATELVIMWGVGKGLNEVGKALKPIVLSKGQRLGLFIERLKTAPGATNQEEAIKLINTTLDKVEDAYSGVKKAKGIPNRDDGRMYGILDTKYVTTQEDGTLIANTKGNRIVLSQDGGFKIQSKDGSKTFIDKPGASSSTPTP</sequence>
<protein>
    <submittedName>
        <fullName evidence="2">RHS repeat-associated core domain-containing protein</fullName>
    </submittedName>
</protein>
<dbReference type="InterPro" id="IPR022385">
    <property type="entry name" value="Rhs_assc_core"/>
</dbReference>